<name>A0A452J6T1_9SAUR</name>
<evidence type="ECO:0000313" key="2">
    <source>
        <dbReference type="Proteomes" id="UP000291020"/>
    </source>
</evidence>
<dbReference type="AlphaFoldDB" id="A0A452J6T1"/>
<sequence>PHIPLYTHLYSLGVNPGQCSESRGRAALGDAIRECVCMGTYMCSHVCGHVCMHVPMCVHAGLYIYACRYKYIYKQIGVVFFSCASSR</sequence>
<dbReference type="Proteomes" id="UP000291020">
    <property type="component" value="Unassembled WGS sequence"/>
</dbReference>
<accession>A0A452J6T1</accession>
<protein>
    <submittedName>
        <fullName evidence="1">Uncharacterized protein</fullName>
    </submittedName>
</protein>
<reference evidence="2" key="1">
    <citation type="journal article" date="2017" name="PLoS ONE">
        <title>The Agassiz's desert tortoise genome provides a resource for the conservation of a threatened species.</title>
        <authorList>
            <person name="Tollis M."/>
            <person name="DeNardo D.F."/>
            <person name="Cornelius J.A."/>
            <person name="Dolby G.A."/>
            <person name="Edwards T."/>
            <person name="Henen B.T."/>
            <person name="Karl A.E."/>
            <person name="Murphy R.W."/>
            <person name="Kusumi K."/>
        </authorList>
    </citation>
    <scope>NUCLEOTIDE SEQUENCE [LARGE SCALE GENOMIC DNA]</scope>
</reference>
<keyword evidence="2" id="KW-1185">Reference proteome</keyword>
<organism evidence="1 2">
    <name type="scientific">Gopherus agassizii</name>
    <name type="common">Agassiz's desert tortoise</name>
    <dbReference type="NCBI Taxonomy" id="38772"/>
    <lineage>
        <taxon>Eukaryota</taxon>
        <taxon>Metazoa</taxon>
        <taxon>Chordata</taxon>
        <taxon>Craniata</taxon>
        <taxon>Vertebrata</taxon>
        <taxon>Euteleostomi</taxon>
        <taxon>Archelosauria</taxon>
        <taxon>Testudinata</taxon>
        <taxon>Testudines</taxon>
        <taxon>Cryptodira</taxon>
        <taxon>Durocryptodira</taxon>
        <taxon>Testudinoidea</taxon>
        <taxon>Testudinidae</taxon>
        <taxon>Gopherus</taxon>
    </lineage>
</organism>
<reference evidence="1" key="3">
    <citation type="submission" date="2025-09" db="UniProtKB">
        <authorList>
            <consortium name="Ensembl"/>
        </authorList>
    </citation>
    <scope>IDENTIFICATION</scope>
</reference>
<reference evidence="1" key="2">
    <citation type="submission" date="2025-08" db="UniProtKB">
        <authorList>
            <consortium name="Ensembl"/>
        </authorList>
    </citation>
    <scope>IDENTIFICATION</scope>
</reference>
<evidence type="ECO:0000313" key="1">
    <source>
        <dbReference type="Ensembl" id="ENSGAGP00000036189.1"/>
    </source>
</evidence>
<proteinExistence type="predicted"/>
<dbReference type="Ensembl" id="ENSGAGT00000040968.1">
    <property type="protein sequence ID" value="ENSGAGP00000036189.1"/>
    <property type="gene ID" value="ENSGAGG00000025638.1"/>
</dbReference>